<organism evidence="2 3">
    <name type="scientific">Gossypium arboreum</name>
    <name type="common">Tree cotton</name>
    <name type="synonym">Gossypium nanking</name>
    <dbReference type="NCBI Taxonomy" id="29729"/>
    <lineage>
        <taxon>Eukaryota</taxon>
        <taxon>Viridiplantae</taxon>
        <taxon>Streptophyta</taxon>
        <taxon>Embryophyta</taxon>
        <taxon>Tracheophyta</taxon>
        <taxon>Spermatophyta</taxon>
        <taxon>Magnoliopsida</taxon>
        <taxon>eudicotyledons</taxon>
        <taxon>Gunneridae</taxon>
        <taxon>Pentapetalae</taxon>
        <taxon>rosids</taxon>
        <taxon>malvids</taxon>
        <taxon>Malvales</taxon>
        <taxon>Malvaceae</taxon>
        <taxon>Malvoideae</taxon>
        <taxon>Gossypium</taxon>
    </lineage>
</organism>
<evidence type="ECO:0000313" key="3">
    <source>
        <dbReference type="Proteomes" id="UP001358586"/>
    </source>
</evidence>
<evidence type="ECO:0000259" key="1">
    <source>
        <dbReference type="Pfam" id="PF03108"/>
    </source>
</evidence>
<dbReference type="Pfam" id="PF03108">
    <property type="entry name" value="DBD_Tnp_Mut"/>
    <property type="match status" value="1"/>
</dbReference>
<name>A0ABR0PD64_GOSAR</name>
<protein>
    <recommendedName>
        <fullName evidence="1">Transposase MuDR plant domain-containing protein</fullName>
    </recommendedName>
</protein>
<comment type="caution">
    <text evidence="2">The sequence shown here is derived from an EMBL/GenBank/DDBJ whole genome shotgun (WGS) entry which is preliminary data.</text>
</comment>
<reference evidence="2 3" key="1">
    <citation type="submission" date="2023-03" db="EMBL/GenBank/DDBJ databases">
        <title>WGS of Gossypium arboreum.</title>
        <authorList>
            <person name="Yu D."/>
        </authorList>
    </citation>
    <scope>NUCLEOTIDE SEQUENCE [LARGE SCALE GENOMIC DNA]</scope>
    <source>
        <tissue evidence="2">Leaf</tissue>
    </source>
</reference>
<dbReference type="PANTHER" id="PTHR31973:SF189">
    <property type="entry name" value="TRANSPOSASE, MUDR, PLANT, MULE TRANSPOSASE DOMAIN PROTEIN-RELATED"/>
    <property type="match status" value="1"/>
</dbReference>
<dbReference type="EMBL" id="JARKNE010000007">
    <property type="protein sequence ID" value="KAK5819151.1"/>
    <property type="molecule type" value="Genomic_DNA"/>
</dbReference>
<gene>
    <name evidence="2" type="ORF">PVK06_024113</name>
</gene>
<dbReference type="PANTHER" id="PTHR31973">
    <property type="entry name" value="POLYPROTEIN, PUTATIVE-RELATED"/>
    <property type="match status" value="1"/>
</dbReference>
<dbReference type="InterPro" id="IPR004332">
    <property type="entry name" value="Transposase_MuDR"/>
</dbReference>
<feature type="domain" description="Transposase MuDR plant" evidence="1">
    <location>
        <begin position="34"/>
        <end position="93"/>
    </location>
</feature>
<evidence type="ECO:0000313" key="2">
    <source>
        <dbReference type="EMBL" id="KAK5819151.1"/>
    </source>
</evidence>
<sequence>MSKGSYGSDSDDEVVCRRSRHVSFDLNNPMPYSKLGMVFRGSKEFKTTLAKYAVKKRFDIVYLRNKKGRTRAKCRVDGCPFRVYAGVDNNDGFYKIKTFIETHKSSITFKNKRASYKFVGEHFLRKIRLIPKMKLTEMQKLAKEELKVELSRGTCSRVRK</sequence>
<accession>A0ABR0PD64</accession>
<proteinExistence type="predicted"/>
<keyword evidence="3" id="KW-1185">Reference proteome</keyword>
<dbReference type="Proteomes" id="UP001358586">
    <property type="component" value="Chromosome 7"/>
</dbReference>